<protein>
    <submittedName>
        <fullName evidence="2">Uncharacterized protein</fullName>
    </submittedName>
</protein>
<evidence type="ECO:0000256" key="1">
    <source>
        <dbReference type="SAM" id="MobiDB-lite"/>
    </source>
</evidence>
<name>A0A5P1FUP9_ASPOF</name>
<dbReference type="Proteomes" id="UP000243459">
    <property type="component" value="Chromosome 1"/>
</dbReference>
<proteinExistence type="predicted"/>
<feature type="compositionally biased region" description="Polar residues" evidence="1">
    <location>
        <begin position="35"/>
        <end position="47"/>
    </location>
</feature>
<organism evidence="2 3">
    <name type="scientific">Asparagus officinalis</name>
    <name type="common">Garden asparagus</name>
    <dbReference type="NCBI Taxonomy" id="4686"/>
    <lineage>
        <taxon>Eukaryota</taxon>
        <taxon>Viridiplantae</taxon>
        <taxon>Streptophyta</taxon>
        <taxon>Embryophyta</taxon>
        <taxon>Tracheophyta</taxon>
        <taxon>Spermatophyta</taxon>
        <taxon>Magnoliopsida</taxon>
        <taxon>Liliopsida</taxon>
        <taxon>Asparagales</taxon>
        <taxon>Asparagaceae</taxon>
        <taxon>Asparagoideae</taxon>
        <taxon>Asparagus</taxon>
    </lineage>
</organism>
<dbReference type="AlphaFoldDB" id="A0A5P1FUP9"/>
<keyword evidence="3" id="KW-1185">Reference proteome</keyword>
<feature type="compositionally biased region" description="Basic and acidic residues" evidence="1">
    <location>
        <begin position="73"/>
        <end position="82"/>
    </location>
</feature>
<evidence type="ECO:0000313" key="3">
    <source>
        <dbReference type="Proteomes" id="UP000243459"/>
    </source>
</evidence>
<dbReference type="EMBL" id="CM007381">
    <property type="protein sequence ID" value="ONK80421.1"/>
    <property type="molecule type" value="Genomic_DNA"/>
</dbReference>
<reference evidence="3" key="1">
    <citation type="journal article" date="2017" name="Nat. Commun.">
        <title>The asparagus genome sheds light on the origin and evolution of a young Y chromosome.</title>
        <authorList>
            <person name="Harkess A."/>
            <person name="Zhou J."/>
            <person name="Xu C."/>
            <person name="Bowers J.E."/>
            <person name="Van der Hulst R."/>
            <person name="Ayyampalayam S."/>
            <person name="Mercati F."/>
            <person name="Riccardi P."/>
            <person name="McKain M.R."/>
            <person name="Kakrana A."/>
            <person name="Tang H."/>
            <person name="Ray J."/>
            <person name="Groenendijk J."/>
            <person name="Arikit S."/>
            <person name="Mathioni S.M."/>
            <person name="Nakano M."/>
            <person name="Shan H."/>
            <person name="Telgmann-Rauber A."/>
            <person name="Kanno A."/>
            <person name="Yue Z."/>
            <person name="Chen H."/>
            <person name="Li W."/>
            <person name="Chen Y."/>
            <person name="Xu X."/>
            <person name="Zhang Y."/>
            <person name="Luo S."/>
            <person name="Chen H."/>
            <person name="Gao J."/>
            <person name="Mao Z."/>
            <person name="Pires J.C."/>
            <person name="Luo M."/>
            <person name="Kudrna D."/>
            <person name="Wing R.A."/>
            <person name="Meyers B.C."/>
            <person name="Yi K."/>
            <person name="Kong H."/>
            <person name="Lavrijsen P."/>
            <person name="Sunseri F."/>
            <person name="Falavigna A."/>
            <person name="Ye Y."/>
            <person name="Leebens-Mack J.H."/>
            <person name="Chen G."/>
        </authorList>
    </citation>
    <scope>NUCLEOTIDE SEQUENCE [LARGE SCALE GENOMIC DNA]</scope>
    <source>
        <strain evidence="3">cv. DH0086</strain>
    </source>
</reference>
<accession>A0A5P1FUP9</accession>
<evidence type="ECO:0000313" key="2">
    <source>
        <dbReference type="EMBL" id="ONK80421.1"/>
    </source>
</evidence>
<feature type="compositionally biased region" description="Basic and acidic residues" evidence="1">
    <location>
        <begin position="10"/>
        <end position="34"/>
    </location>
</feature>
<feature type="compositionally biased region" description="Basic and acidic residues" evidence="1">
    <location>
        <begin position="49"/>
        <end position="64"/>
    </location>
</feature>
<dbReference type="Gramene" id="ONK80421">
    <property type="protein sequence ID" value="ONK80421"/>
    <property type="gene ID" value="A4U43_C01F17550"/>
</dbReference>
<gene>
    <name evidence="2" type="ORF">A4U43_C01F17550</name>
</gene>
<feature type="region of interest" description="Disordered" evidence="1">
    <location>
        <begin position="161"/>
        <end position="235"/>
    </location>
</feature>
<feature type="region of interest" description="Disordered" evidence="1">
    <location>
        <begin position="1"/>
        <end position="82"/>
    </location>
</feature>
<sequence>MRGWRIQTPRKLDGNKSKAVQRDSNKSKDERTQQMEKSATQKQTQGVQAHDKSNDPKERWKETPPEGIGSNAHTRDVAEDERAHRRLNEAGALISARGDEKQRLHCAGKGLKMWGVGGAELSKAEGIKRHQLATAEQRIREGRNADRNDEPASTRWLAAASRLYGDQTTRRRPSRAWGATKATAGRRARPTTDGSGPYDAGKAARDSVPTAGGRTSEAAQRGGAGRRAGSAGATA</sequence>